<evidence type="ECO:0000256" key="2">
    <source>
        <dbReference type="SAM" id="SignalP"/>
    </source>
</evidence>
<gene>
    <name evidence="3" type="ORF">FB458_2012</name>
</gene>
<feature type="region of interest" description="Disordered" evidence="1">
    <location>
        <begin position="37"/>
        <end position="70"/>
    </location>
</feature>
<name>A0A542E0N4_9MICO</name>
<dbReference type="InterPro" id="IPR011050">
    <property type="entry name" value="Pectin_lyase_fold/virulence"/>
</dbReference>
<proteinExistence type="predicted"/>
<feature type="signal peptide" evidence="2">
    <location>
        <begin position="1"/>
        <end position="38"/>
    </location>
</feature>
<sequence>MIPVTPQTLPLGRPARRLAAAGAAALALTALTGTTAGAIGPRPVSGQSPVSGTGSGPTVDGGTLGSVGGTTYPSAADPGWVPVTAAPPAAGLTALPVRIVRVATTAQLTAALAAPRPGDRIELATGTYAGPVTLKGSGTADHPVVVAAAAGATPVIATPNQRYPSCGATGPDEDKTLSFMQGASHWVLTGLTIRGGVKISSLGADEVQNWQKAMINTHNWAARRGVPGASYPANPAASRTLRSYFAGVTGKPLAPTQDIQLLGNTLTGKGVFGRFSEWGVIAGNTITDIACGTGPALWLANYSHGNLIADNDVSHVATSTASHYMQEGIRLGNGSDYNVVAGNKVHDLDRNGRAFTTDQDSSFNLFTSNVADNVTIGFNEQQSGWGNTWTLNVANRASSAAFSFRMEDVRLAAPSKDTSSYYTVVTCNIATNSAVDLQAGAMAGATFRGNSFGRIAIGQALAGYWSGQGDRWNDTSLAPRSTPSGSAPAATGC</sequence>
<organism evidence="3 4">
    <name type="scientific">Lapillicoccus jejuensis</name>
    <dbReference type="NCBI Taxonomy" id="402171"/>
    <lineage>
        <taxon>Bacteria</taxon>
        <taxon>Bacillati</taxon>
        <taxon>Actinomycetota</taxon>
        <taxon>Actinomycetes</taxon>
        <taxon>Micrococcales</taxon>
        <taxon>Intrasporangiaceae</taxon>
        <taxon>Lapillicoccus</taxon>
    </lineage>
</organism>
<dbReference type="EMBL" id="VFMN01000001">
    <property type="protein sequence ID" value="TQJ08911.1"/>
    <property type="molecule type" value="Genomic_DNA"/>
</dbReference>
<evidence type="ECO:0000256" key="1">
    <source>
        <dbReference type="SAM" id="MobiDB-lite"/>
    </source>
</evidence>
<feature type="compositionally biased region" description="Polar residues" evidence="1">
    <location>
        <begin position="474"/>
        <end position="485"/>
    </location>
</feature>
<dbReference type="SUPFAM" id="SSF51126">
    <property type="entry name" value="Pectin lyase-like"/>
    <property type="match status" value="1"/>
</dbReference>
<accession>A0A542E0N4</accession>
<keyword evidence="4" id="KW-1185">Reference proteome</keyword>
<evidence type="ECO:0008006" key="5">
    <source>
        <dbReference type="Google" id="ProtNLM"/>
    </source>
</evidence>
<dbReference type="Proteomes" id="UP000317893">
    <property type="component" value="Unassembled WGS sequence"/>
</dbReference>
<feature type="chain" id="PRO_5021826754" description="Parallel beta helix pectate lyase-like protein" evidence="2">
    <location>
        <begin position="39"/>
        <end position="493"/>
    </location>
</feature>
<reference evidence="3 4" key="1">
    <citation type="submission" date="2019-06" db="EMBL/GenBank/DDBJ databases">
        <title>Sequencing the genomes of 1000 actinobacteria strains.</title>
        <authorList>
            <person name="Klenk H.-P."/>
        </authorList>
    </citation>
    <scope>NUCLEOTIDE SEQUENCE [LARGE SCALE GENOMIC DNA]</scope>
    <source>
        <strain evidence="3 4">DSM 18607</strain>
    </source>
</reference>
<dbReference type="InterPro" id="IPR012334">
    <property type="entry name" value="Pectin_lyas_fold"/>
</dbReference>
<feature type="region of interest" description="Disordered" evidence="1">
    <location>
        <begin position="474"/>
        <end position="493"/>
    </location>
</feature>
<dbReference type="AlphaFoldDB" id="A0A542E0N4"/>
<evidence type="ECO:0000313" key="4">
    <source>
        <dbReference type="Proteomes" id="UP000317893"/>
    </source>
</evidence>
<evidence type="ECO:0000313" key="3">
    <source>
        <dbReference type="EMBL" id="TQJ08911.1"/>
    </source>
</evidence>
<dbReference type="Gene3D" id="2.160.20.10">
    <property type="entry name" value="Single-stranded right-handed beta-helix, Pectin lyase-like"/>
    <property type="match status" value="1"/>
</dbReference>
<protein>
    <recommendedName>
        <fullName evidence="5">Parallel beta helix pectate lyase-like protein</fullName>
    </recommendedName>
</protein>
<keyword evidence="2" id="KW-0732">Signal</keyword>
<comment type="caution">
    <text evidence="3">The sequence shown here is derived from an EMBL/GenBank/DDBJ whole genome shotgun (WGS) entry which is preliminary data.</text>
</comment>